<reference evidence="1" key="1">
    <citation type="submission" date="2020-08" db="EMBL/GenBank/DDBJ databases">
        <title>Multicomponent nature underlies the extraordinary mechanical properties of spider dragline silk.</title>
        <authorList>
            <person name="Kono N."/>
            <person name="Nakamura H."/>
            <person name="Mori M."/>
            <person name="Yoshida Y."/>
            <person name="Ohtoshi R."/>
            <person name="Malay A.D."/>
            <person name="Moran D.A.P."/>
            <person name="Tomita M."/>
            <person name="Numata K."/>
            <person name="Arakawa K."/>
        </authorList>
    </citation>
    <scope>NUCLEOTIDE SEQUENCE</scope>
</reference>
<dbReference type="Proteomes" id="UP000887013">
    <property type="component" value="Unassembled WGS sequence"/>
</dbReference>
<sequence length="254" mass="29270">MDTRQILIAGKRHVGSTAVSPIILPTILQEENLQGFLSCSMWWLWSAWLSRPIHSWPCRDLKYSLQSVCDTGMVVREQRITQINSMMANLGGENLPLPILDVNEFSELDRLLRITEWVKRRFKMKPGTQVMAPLPLDRIQEHPSFDYRKTVYKQTCVKSRRSDAKSKASSEGTPLEDRINEDVISEIIGIRPLIIKEQNFWSMTCAIYGELHLELVTSTPLSMDNCLQTFEKIYRAQCKPSKNLRHQLGHNISI</sequence>
<proteinExistence type="predicted"/>
<accession>A0A8X6PUF3</accession>
<organism evidence="1 2">
    <name type="scientific">Nephila pilipes</name>
    <name type="common">Giant wood spider</name>
    <name type="synonym">Nephila maculata</name>
    <dbReference type="NCBI Taxonomy" id="299642"/>
    <lineage>
        <taxon>Eukaryota</taxon>
        <taxon>Metazoa</taxon>
        <taxon>Ecdysozoa</taxon>
        <taxon>Arthropoda</taxon>
        <taxon>Chelicerata</taxon>
        <taxon>Arachnida</taxon>
        <taxon>Araneae</taxon>
        <taxon>Araneomorphae</taxon>
        <taxon>Entelegynae</taxon>
        <taxon>Araneoidea</taxon>
        <taxon>Nephilidae</taxon>
        <taxon>Nephila</taxon>
    </lineage>
</organism>
<dbReference type="EMBL" id="BMAW01073055">
    <property type="protein sequence ID" value="GFT86023.1"/>
    <property type="molecule type" value="Genomic_DNA"/>
</dbReference>
<keyword evidence="2" id="KW-1185">Reference proteome</keyword>
<comment type="caution">
    <text evidence="1">The sequence shown here is derived from an EMBL/GenBank/DDBJ whole genome shotgun (WGS) entry which is preliminary data.</text>
</comment>
<gene>
    <name evidence="1" type="ORF">NPIL_318501</name>
</gene>
<evidence type="ECO:0000313" key="2">
    <source>
        <dbReference type="Proteomes" id="UP000887013"/>
    </source>
</evidence>
<name>A0A8X6PUF3_NEPPI</name>
<protein>
    <submittedName>
        <fullName evidence="1">Uncharacterized protein</fullName>
    </submittedName>
</protein>
<evidence type="ECO:0000313" key="1">
    <source>
        <dbReference type="EMBL" id="GFT86023.1"/>
    </source>
</evidence>
<dbReference type="AlphaFoldDB" id="A0A8X6PUF3"/>